<sequence length="571" mass="67211">MSITDTETLFNDPSFKLLHMSDDEAMELVTPGREVAYRCMSHIWGDIRGHIWENHGVNGIDYEVRFRREKRDKLLTIMKEYGGYWWIDLLCIDQSSENKPLHLMGDIYKNCHECIAMIDCPEDVLEELSEKSFARSTTRLKEMYTLDMTWMYKRDNGHRTRYPELSVEILSSHLTTLCTSTWFTRIWTLQESVLPTTVLLTHETTNFNGCIDLAQLLELLEEIRYLLCRNNYVEGGDYVEDNPTPSPLSPQSQWAMSDYPDDDISSVEDIGEPNRVDSMTNVRRPPRNMKHAVPDHRYYDNYLQDSFEELYHSAQSIIRLKNNKDITDVIKTISKLDRRSTYSQDYLYGIAGLVGIQFESGKEIHDLFHMFVRELAKIDENIAWCEPDWTEKHVHKLYRCIASDNMKIVREGTMSTNRIHVVKVDNSMHTIVIRDDEINVGVRELESIIMSYMYGMDNICEAIQNTMQVLQDNSYIYIGDAIIFSREYIGDKFTLQNVRIDEMSDHTLVKDNRIIGNVFTRCECKQRRNYKEAQESHEERQAEREERHDDMEYGWEFSKEWRNNGDSDDSF</sequence>
<evidence type="ECO:0000313" key="4">
    <source>
        <dbReference type="Proteomes" id="UP000243308"/>
    </source>
</evidence>
<evidence type="ECO:0000256" key="1">
    <source>
        <dbReference type="SAM" id="MobiDB-lite"/>
    </source>
</evidence>
<reference evidence="3 4" key="1">
    <citation type="submission" date="2011-02" db="EMBL/GenBank/DDBJ databases">
        <title>The Genome Sequence of Mortierella verticillata NRRL 6337.</title>
        <authorList>
            <consortium name="The Broad Institute Genome Sequencing Platform"/>
            <person name="Russ C."/>
            <person name="Cuomo C."/>
            <person name="Burger G."/>
            <person name="Gray M.W."/>
            <person name="Holland P.W.H."/>
            <person name="King N."/>
            <person name="Lang F.B.F."/>
            <person name="Roger A.J."/>
            <person name="Ruiz-Trillo I."/>
            <person name="Young S.K."/>
            <person name="Zeng Q."/>
            <person name="Gargeya S."/>
            <person name="Alvarado L."/>
            <person name="Berlin A."/>
            <person name="Chapman S.B."/>
            <person name="Chen Z."/>
            <person name="Freedman E."/>
            <person name="Gellesch M."/>
            <person name="Goldberg J."/>
            <person name="Griggs A."/>
            <person name="Gujja S."/>
            <person name="Heilman E."/>
            <person name="Heiman D."/>
            <person name="Howarth C."/>
            <person name="Mehta T."/>
            <person name="Neiman D."/>
            <person name="Pearson M."/>
            <person name="Roberts A."/>
            <person name="Saif S."/>
            <person name="Shea T."/>
            <person name="Shenoy N."/>
            <person name="Sisk P."/>
            <person name="Stolte C."/>
            <person name="Sykes S."/>
            <person name="White J."/>
            <person name="Yandava C."/>
            <person name="Haas B."/>
            <person name="Nusbaum C."/>
            <person name="Birren B."/>
        </authorList>
    </citation>
    <scope>NUCLEOTIDE SEQUENCE [LARGE SCALE GENOMIC DNA]</scope>
    <source>
        <strain evidence="3 4">NRRL 6337</strain>
    </source>
</reference>
<organism evidence="3 4">
    <name type="scientific">Podila verticillata NRRL 6337</name>
    <dbReference type="NCBI Taxonomy" id="1069443"/>
    <lineage>
        <taxon>Eukaryota</taxon>
        <taxon>Fungi</taxon>
        <taxon>Fungi incertae sedis</taxon>
        <taxon>Mucoromycota</taxon>
        <taxon>Mortierellomycotina</taxon>
        <taxon>Mortierellomycetes</taxon>
        <taxon>Mortierellales</taxon>
        <taxon>Mortierellaceae</taxon>
        <taxon>Podila</taxon>
    </lineage>
</organism>
<feature type="region of interest" description="Disordered" evidence="1">
    <location>
        <begin position="266"/>
        <end position="287"/>
    </location>
</feature>
<dbReference type="InterPro" id="IPR010730">
    <property type="entry name" value="HET"/>
</dbReference>
<feature type="region of interest" description="Disordered" evidence="1">
    <location>
        <begin position="530"/>
        <end position="551"/>
    </location>
</feature>
<keyword evidence="4" id="KW-1185">Reference proteome</keyword>
<dbReference type="PANTHER" id="PTHR24148">
    <property type="entry name" value="ANKYRIN REPEAT DOMAIN-CONTAINING PROTEIN 39 HOMOLOG-RELATED"/>
    <property type="match status" value="1"/>
</dbReference>
<accession>A0A086TIL0</accession>
<dbReference type="PANTHER" id="PTHR24148:SF64">
    <property type="entry name" value="HETEROKARYON INCOMPATIBILITY DOMAIN-CONTAINING PROTEIN"/>
    <property type="match status" value="1"/>
</dbReference>
<evidence type="ECO:0000259" key="2">
    <source>
        <dbReference type="Pfam" id="PF06985"/>
    </source>
</evidence>
<name>A0A086TIL0_9FUNG</name>
<evidence type="ECO:0000313" key="3">
    <source>
        <dbReference type="EMBL" id="KFH61787.1"/>
    </source>
</evidence>
<proteinExistence type="predicted"/>
<dbReference type="EMBL" id="KN042439">
    <property type="protein sequence ID" value="KFH61787.1"/>
    <property type="molecule type" value="Genomic_DNA"/>
</dbReference>
<dbReference type="InterPro" id="IPR052895">
    <property type="entry name" value="HetReg/Transcr_Mod"/>
</dbReference>
<dbReference type="OrthoDB" id="2440793at2759"/>
<feature type="domain" description="Heterokaryon incompatibility" evidence="2">
    <location>
        <begin position="37"/>
        <end position="191"/>
    </location>
</feature>
<gene>
    <name evidence="3" type="ORF">MVEG_12370</name>
</gene>
<dbReference type="Pfam" id="PF06985">
    <property type="entry name" value="HET"/>
    <property type="match status" value="1"/>
</dbReference>
<dbReference type="AlphaFoldDB" id="A0A086TIL0"/>
<dbReference type="Proteomes" id="UP000243308">
    <property type="component" value="Unassembled WGS sequence"/>
</dbReference>
<protein>
    <recommendedName>
        <fullName evidence="2">Heterokaryon incompatibility domain-containing protein</fullName>
    </recommendedName>
</protein>